<accession>A0A1Q9JKE0</accession>
<dbReference type="AlphaFoldDB" id="A0A1Q9JKE0"/>
<dbReference type="Proteomes" id="UP000187404">
    <property type="component" value="Unassembled WGS sequence"/>
</dbReference>
<protein>
    <recommendedName>
        <fullName evidence="3">C_GCAxxG_C_C family protein</fullName>
    </recommendedName>
</protein>
<dbReference type="EMBL" id="MJIE01000001">
    <property type="protein sequence ID" value="OLR56669.1"/>
    <property type="molecule type" value="Genomic_DNA"/>
</dbReference>
<dbReference type="STRING" id="1261640.BHK98_11690"/>
<dbReference type="Pfam" id="PF09719">
    <property type="entry name" value="C_GCAxxG_C_C"/>
    <property type="match status" value="1"/>
</dbReference>
<evidence type="ECO:0000313" key="1">
    <source>
        <dbReference type="EMBL" id="OLR56669.1"/>
    </source>
</evidence>
<gene>
    <name evidence="1" type="ORF">BHK98_11690</name>
</gene>
<proteinExistence type="predicted"/>
<sequence>MPHEFKIGNDRTRRLVDPELVAKIDRDFEQELMCSQITFRHGAGKLGYDEEMAMLAASGFGWGMQCGERCGAVTGALMSLGLKFGYRDFSEFSNYEVLKEKQAEFDRRFKEQFGSLTCAGILKANYADPDQRKTIYAEQRYRGCSVLTAYACRLLDELMDDGE</sequence>
<comment type="caution">
    <text evidence="1">The sequence shown here is derived from an EMBL/GenBank/DDBJ whole genome shotgun (WGS) entry which is preliminary data.</text>
</comment>
<reference evidence="1 2" key="1">
    <citation type="journal article" date="2016" name="Appl. Environ. Microbiol.">
        <title>Function and Phylogeny of Bacterial Butyryl Coenzyme A:Acetate Transferases and Their Diversity in the Proximal Colon of Swine.</title>
        <authorList>
            <person name="Trachsel J."/>
            <person name="Bayles D.O."/>
            <person name="Looft T."/>
            <person name="Levine U.Y."/>
            <person name="Allen H.K."/>
        </authorList>
    </citation>
    <scope>NUCLEOTIDE SEQUENCE [LARGE SCALE GENOMIC DNA]</scope>
    <source>
        <strain evidence="1 2">68-3-10</strain>
    </source>
</reference>
<dbReference type="NCBIfam" id="TIGR01909">
    <property type="entry name" value="C_GCAxxG_C_C"/>
    <property type="match status" value="1"/>
</dbReference>
<keyword evidence="2" id="KW-1185">Reference proteome</keyword>
<dbReference type="OrthoDB" id="9791535at2"/>
<evidence type="ECO:0000313" key="2">
    <source>
        <dbReference type="Proteomes" id="UP000187404"/>
    </source>
</evidence>
<evidence type="ECO:0008006" key="3">
    <source>
        <dbReference type="Google" id="ProtNLM"/>
    </source>
</evidence>
<dbReference type="InterPro" id="IPR010181">
    <property type="entry name" value="CGCAxxGCC_motif"/>
</dbReference>
<organism evidence="1 2">
    <name type="scientific">Hornefia porci</name>
    <dbReference type="NCBI Taxonomy" id="2652292"/>
    <lineage>
        <taxon>Bacteria</taxon>
        <taxon>Bacillati</taxon>
        <taxon>Bacillota</taxon>
        <taxon>Clostridia</taxon>
        <taxon>Peptostreptococcales</taxon>
        <taxon>Anaerovoracaceae</taxon>
        <taxon>Hornefia</taxon>
    </lineage>
</organism>
<dbReference type="RefSeq" id="WP_075714465.1">
    <property type="nucleotide sequence ID" value="NZ_MJIE01000001.1"/>
</dbReference>
<name>A0A1Q9JKE0_9FIRM</name>